<feature type="compositionally biased region" description="Pro residues" evidence="1">
    <location>
        <begin position="113"/>
        <end position="128"/>
    </location>
</feature>
<evidence type="ECO:0000313" key="3">
    <source>
        <dbReference type="Proteomes" id="UP001239680"/>
    </source>
</evidence>
<accession>A0ABU0VUF6</accession>
<proteinExistence type="predicted"/>
<reference evidence="2 3" key="1">
    <citation type="submission" date="2023-08" db="EMBL/GenBank/DDBJ databases">
        <title>Characterization of two Paracoccaceae strains isolated from Phycosphere and proposal of Xinfangfangia lacusdiani sp. nov.</title>
        <authorList>
            <person name="Deng Y."/>
            <person name="Zhang Y.Q."/>
        </authorList>
    </citation>
    <scope>NUCLEOTIDE SEQUENCE [LARGE SCALE GENOMIC DNA]</scope>
    <source>
        <strain evidence="2 3">CPCC 101601</strain>
    </source>
</reference>
<protein>
    <recommendedName>
        <fullName evidence="4">HEAT repeat domain-containing protein</fullName>
    </recommendedName>
</protein>
<dbReference type="RefSeq" id="WP_306678980.1">
    <property type="nucleotide sequence ID" value="NZ_JAVDBT010000002.1"/>
</dbReference>
<sequence length="698" mass="73024">MAETARVTGGEHADFTRIVVEAKGIGDWRFGRANDGYELELPPEVTGYDVTAAFHKIPRDRVTALWRAPENGRLRIGLACPCHAIAFEFRAGIVVIDIHSGAPPQGSAFEAPLDPPSPEGGQDPPPPTAGYDWRAAVRAEKAQGPEPGVPLPLPTGEISLDPLRDALLAQISRGSAEGVVDVVETLPKPAAEAPVIAESPWSRVAVGELPGLRVAGERDGLGAMTADGGRCTTDAELDLANWGLDGPVVGQIGPGRSGLLSEFDDPQPEAILRAARLHLHLGFGAEARQILQMLQGHEAQDAAILTALSYLVDQAPLAHSPFAEQEACDTAAALWATLARLPDPLPRHTNADAVARSFASLPPHLRSYLGPPLVDAFLAAGQEEPARVMRDAIQRLPGPSAHEVAMMEARFNLAEGGADRAQAIASAVLAEGGAAGGEAIVTIVEAAFQGSQTLDPAVPALLETYLQEAKATPLEADLLRARVLAAAMAGDYASAFLYLPQAPDTFADLWSMAALNASDEVFLAEAAASAGQRPYVNWVLTEQVARRLLALGFPDLGLKWLGKVDASSDPDLRLLAAASQLALGDATAVLLTLDGLSSTDADGLRAQASQQLGDIEKARQFSLAAGQIETGQRLLTWTQDWPLVEAEGPSNWQGAAALAPPLADPPGGSISRGQAQAEESAAARAVIDNLLQSVAVPG</sequence>
<evidence type="ECO:0000256" key="1">
    <source>
        <dbReference type="SAM" id="MobiDB-lite"/>
    </source>
</evidence>
<organism evidence="2 3">
    <name type="scientific">Pseudogemmobacter lacusdianii</name>
    <dbReference type="NCBI Taxonomy" id="3069608"/>
    <lineage>
        <taxon>Bacteria</taxon>
        <taxon>Pseudomonadati</taxon>
        <taxon>Pseudomonadota</taxon>
        <taxon>Alphaproteobacteria</taxon>
        <taxon>Rhodobacterales</taxon>
        <taxon>Paracoccaceae</taxon>
        <taxon>Pseudogemmobacter</taxon>
    </lineage>
</organism>
<keyword evidence="3" id="KW-1185">Reference proteome</keyword>
<name>A0ABU0VUF6_9RHOB</name>
<evidence type="ECO:0008006" key="4">
    <source>
        <dbReference type="Google" id="ProtNLM"/>
    </source>
</evidence>
<gene>
    <name evidence="2" type="ORF">Q9295_02785</name>
</gene>
<feature type="region of interest" description="Disordered" evidence="1">
    <location>
        <begin position="106"/>
        <end position="131"/>
    </location>
</feature>
<dbReference type="EMBL" id="JAVDBT010000002">
    <property type="protein sequence ID" value="MDQ2065288.1"/>
    <property type="molecule type" value="Genomic_DNA"/>
</dbReference>
<dbReference type="Proteomes" id="UP001239680">
    <property type="component" value="Unassembled WGS sequence"/>
</dbReference>
<evidence type="ECO:0000313" key="2">
    <source>
        <dbReference type="EMBL" id="MDQ2065288.1"/>
    </source>
</evidence>
<comment type="caution">
    <text evidence="2">The sequence shown here is derived from an EMBL/GenBank/DDBJ whole genome shotgun (WGS) entry which is preliminary data.</text>
</comment>